<dbReference type="InterPro" id="IPR018608">
    <property type="entry name" value="Gti1/Pac2"/>
</dbReference>
<dbReference type="EMBL" id="AMCV02000021">
    <property type="protein sequence ID" value="TDZ19099.1"/>
    <property type="molecule type" value="Genomic_DNA"/>
</dbReference>
<dbReference type="InterPro" id="IPR043130">
    <property type="entry name" value="CDP-OH_PTrfase_TM_dom"/>
</dbReference>
<evidence type="ECO:0000256" key="1">
    <source>
        <dbReference type="ARBA" id="ARBA00008359"/>
    </source>
</evidence>
<reference evidence="7" key="2">
    <citation type="journal article" date="2019" name="Mol. Plant Microbe Interact.">
        <title>Genome sequence resources for four phytopathogenic fungi from the Colletotrichum orbiculare species complex.</title>
        <authorList>
            <person name="Gan P."/>
            <person name="Tsushima A."/>
            <person name="Narusaka M."/>
            <person name="Narusaka Y."/>
            <person name="Takano Y."/>
            <person name="Kubo Y."/>
            <person name="Shirasu K."/>
        </authorList>
    </citation>
    <scope>GENOME REANNOTATION</scope>
    <source>
        <strain evidence="7">104-T / ATCC 96160 / CBS 514.97 / LARS 414 / MAFF 240422</strain>
    </source>
</reference>
<keyword evidence="5" id="KW-0472">Membrane</keyword>
<dbReference type="PANTHER" id="PTHR28027">
    <property type="entry name" value="TRANSCRIPTIONAL REGULATOR MIT1"/>
    <property type="match status" value="1"/>
</dbReference>
<keyword evidence="7" id="KW-1185">Reference proteome</keyword>
<comment type="similarity">
    <text evidence="1">Belongs to the MIT1/WOR1 family.</text>
</comment>
<protein>
    <submittedName>
        <fullName evidence="6">Global transcription regulator sge1</fullName>
    </submittedName>
</protein>
<gene>
    <name evidence="6" type="primary">sge1</name>
    <name evidence="6" type="ORF">Cob_v008023</name>
</gene>
<dbReference type="Pfam" id="PF09729">
    <property type="entry name" value="Gti1_Pac2"/>
    <property type="match status" value="1"/>
</dbReference>
<sequence>MHIPLRHTCGPCLILQVYHKHRSSLSSSRRRPLTPSPALSSPVQGIEAELRVHHIHGFFVALDGHIIIETVYVLDLNNRAVCIKKTARQIDSSSSFVLTSTSQIADAAHSNANGDQNVKFQRSTTANLHRPRRVDARCPRVELIKSGHVFIYEEHSSGIKRWTDGVAWSPSRILGNFLIYRELDRPFPPGEKKRAMKRTKKPTGVTKPNDVAARQPNVNPATSNVSGMGDASSGNKDQERALIGSLVDSYPFKENGLVKKTISVTYQGVPHHLVSYYNVEDVTEGKLLTPSKDNQLSTIIPRGELIMSQNFRAPIDEVEMDDQQRVAPGGLYAHSYPLNGHHQGGMRAMSVPTLHHMAGMGGTQFAPPSYMPSSYINSVPGAVGSVGFPAPQHHSYSYENLGRPTRYASSASLGSDLSRTMPLEHQHHPRRHSAVYEPTTGPEMSLAGSHPAVPDPTRSMNNNYLNPMLYTQHRVPDLSSHEAYPSQSPRHVHTESGIGGDRATQGMSFDTGREDNGTYRGWGFLDGLRRACPHNMLLLRTAGRRSLGQIGRLNGLSSIVPLHRAPLQFGHALPNPLLLNRFSCPGTISFHASQSEGQSPSPSTPKVTTKLAPLTKSLHENIYTLPNILTLTRLVAAPFVGYFVLHDLHAWALGLFAYAGVTDLLDGWIARRWKLQTVVGTVIDPMADKMLMTILTVCLAAQGSLPVWLASIILGRDVGLAMSAIYYRWISLPPPKTFTRYWDFSLPSAEVRPTTISKYNTFLQLALVGLTTAAPVLAYDLSTPLTIMQYIVATTTLWSGASYIYTKDAVKILDSAK</sequence>
<keyword evidence="5" id="KW-1133">Transmembrane helix</keyword>
<evidence type="ECO:0000256" key="3">
    <source>
        <dbReference type="RuleBase" id="RU003750"/>
    </source>
</evidence>
<dbReference type="FunFam" id="1.20.120.1760:FF:000017">
    <property type="entry name" value="Phosphatidyl synthase"/>
    <property type="match status" value="1"/>
</dbReference>
<keyword evidence="2 3" id="KW-0808">Transferase</keyword>
<dbReference type="InterPro" id="IPR000462">
    <property type="entry name" value="CDP-OH_P_trans"/>
</dbReference>
<feature type="transmembrane region" description="Helical" evidence="5">
    <location>
        <begin position="652"/>
        <end position="670"/>
    </location>
</feature>
<dbReference type="OrthoDB" id="5319641at2759"/>
<dbReference type="PANTHER" id="PTHR28027:SF2">
    <property type="entry name" value="TRANSCRIPTIONAL REGULATOR MIT1"/>
    <property type="match status" value="1"/>
</dbReference>
<dbReference type="STRING" id="1213857.A0A484FKX3"/>
<dbReference type="InterPro" id="IPR048254">
    <property type="entry name" value="CDP_ALCOHOL_P_TRANSF_CS"/>
</dbReference>
<dbReference type="Proteomes" id="UP000014480">
    <property type="component" value="Unassembled WGS sequence"/>
</dbReference>
<dbReference type="PROSITE" id="PS00379">
    <property type="entry name" value="CDP_ALCOHOL_P_TRANSF"/>
    <property type="match status" value="1"/>
</dbReference>
<evidence type="ECO:0000256" key="5">
    <source>
        <dbReference type="SAM" id="Phobius"/>
    </source>
</evidence>
<feature type="region of interest" description="Disordered" evidence="4">
    <location>
        <begin position="479"/>
        <end position="512"/>
    </location>
</feature>
<dbReference type="GO" id="GO:0008654">
    <property type="term" value="P:phospholipid biosynthetic process"/>
    <property type="evidence" value="ECO:0007669"/>
    <property type="project" value="InterPro"/>
</dbReference>
<evidence type="ECO:0000256" key="4">
    <source>
        <dbReference type="SAM" id="MobiDB-lite"/>
    </source>
</evidence>
<evidence type="ECO:0000313" key="7">
    <source>
        <dbReference type="Proteomes" id="UP000014480"/>
    </source>
</evidence>
<comment type="caution">
    <text evidence="6">The sequence shown here is derived from an EMBL/GenBank/DDBJ whole genome shotgun (WGS) entry which is preliminary data.</text>
</comment>
<dbReference type="GO" id="GO:0016780">
    <property type="term" value="F:phosphotransferase activity, for other substituted phosphate groups"/>
    <property type="evidence" value="ECO:0007669"/>
    <property type="project" value="InterPro"/>
</dbReference>
<feature type="transmembrane region" description="Helical" evidence="5">
    <location>
        <begin position="787"/>
        <end position="805"/>
    </location>
</feature>
<comment type="similarity">
    <text evidence="3">Belongs to the CDP-alcohol phosphatidyltransferase class-I family.</text>
</comment>
<name>A0A484FKX3_COLOR</name>
<reference evidence="7" key="1">
    <citation type="journal article" date="2013" name="New Phytol.">
        <title>Comparative genomic and transcriptomic analyses reveal the hemibiotrophic stage shift of Colletotrichum fungi.</title>
        <authorList>
            <person name="Gan P."/>
            <person name="Ikeda K."/>
            <person name="Irieda H."/>
            <person name="Narusaka M."/>
            <person name="O'Connell R.J."/>
            <person name="Narusaka Y."/>
            <person name="Takano Y."/>
            <person name="Kubo Y."/>
            <person name="Shirasu K."/>
        </authorList>
    </citation>
    <scope>NUCLEOTIDE SEQUENCE [LARGE SCALE GENOMIC DNA]</scope>
    <source>
        <strain evidence="7">104-T / ATCC 96160 / CBS 514.97 / LARS 414 / MAFF 240422</strain>
    </source>
</reference>
<dbReference type="AlphaFoldDB" id="A0A484FKX3"/>
<feature type="region of interest" description="Disordered" evidence="4">
    <location>
        <begin position="189"/>
        <end position="236"/>
    </location>
</feature>
<dbReference type="Pfam" id="PF01066">
    <property type="entry name" value="CDP-OH_P_transf"/>
    <property type="match status" value="1"/>
</dbReference>
<evidence type="ECO:0000256" key="2">
    <source>
        <dbReference type="ARBA" id="ARBA00022679"/>
    </source>
</evidence>
<dbReference type="GO" id="GO:0003677">
    <property type="term" value="F:DNA binding"/>
    <property type="evidence" value="ECO:0007669"/>
    <property type="project" value="TreeGrafter"/>
</dbReference>
<dbReference type="GO" id="GO:0016020">
    <property type="term" value="C:membrane"/>
    <property type="evidence" value="ECO:0007669"/>
    <property type="project" value="InterPro"/>
</dbReference>
<accession>A0A484FKX3</accession>
<dbReference type="Gene3D" id="1.20.120.1760">
    <property type="match status" value="1"/>
</dbReference>
<organism evidence="6 7">
    <name type="scientific">Colletotrichum orbiculare (strain 104-T / ATCC 96160 / CBS 514.97 / LARS 414 / MAFF 240422)</name>
    <name type="common">Cucumber anthracnose fungus</name>
    <name type="synonym">Colletotrichum lagenarium</name>
    <dbReference type="NCBI Taxonomy" id="1213857"/>
    <lineage>
        <taxon>Eukaryota</taxon>
        <taxon>Fungi</taxon>
        <taxon>Dikarya</taxon>
        <taxon>Ascomycota</taxon>
        <taxon>Pezizomycotina</taxon>
        <taxon>Sordariomycetes</taxon>
        <taxon>Hypocreomycetidae</taxon>
        <taxon>Glomerellales</taxon>
        <taxon>Glomerellaceae</taxon>
        <taxon>Colletotrichum</taxon>
        <taxon>Colletotrichum orbiculare species complex</taxon>
    </lineage>
</organism>
<proteinExistence type="inferred from homology"/>
<evidence type="ECO:0000313" key="6">
    <source>
        <dbReference type="EMBL" id="TDZ19099.1"/>
    </source>
</evidence>
<feature type="compositionally biased region" description="Polar residues" evidence="4">
    <location>
        <begin position="216"/>
        <end position="226"/>
    </location>
</feature>
<keyword evidence="5" id="KW-0812">Transmembrane</keyword>
<feature type="transmembrane region" description="Helical" evidence="5">
    <location>
        <begin position="690"/>
        <end position="714"/>
    </location>
</feature>